<name>A0A7T8K015_CALRO</name>
<evidence type="ECO:0000256" key="2">
    <source>
        <dbReference type="ARBA" id="ARBA00022737"/>
    </source>
</evidence>
<evidence type="ECO:0000256" key="4">
    <source>
        <dbReference type="SAM" id="SignalP"/>
    </source>
</evidence>
<keyword evidence="6" id="KW-1185">Reference proteome</keyword>
<sequence>MGGHGGPVLCVYWAGFTLFLGSADKTIKQWSVETGECLCTLSGHGDAVTCISLETDRIVTVLWIDWMSSEGHTGMIGALSPRLMIKPSKYGPWNRVADS</sequence>
<feature type="signal peptide" evidence="4">
    <location>
        <begin position="1"/>
        <end position="23"/>
    </location>
</feature>
<proteinExistence type="predicted"/>
<dbReference type="PANTHER" id="PTHR22847:SF637">
    <property type="entry name" value="WD REPEAT DOMAIN 5B"/>
    <property type="match status" value="1"/>
</dbReference>
<accession>A0A7T8K015</accession>
<dbReference type="SUPFAM" id="SSF50978">
    <property type="entry name" value="WD40 repeat-like"/>
    <property type="match status" value="1"/>
</dbReference>
<dbReference type="PROSITE" id="PS50082">
    <property type="entry name" value="WD_REPEATS_2"/>
    <property type="match status" value="1"/>
</dbReference>
<dbReference type="InterPro" id="IPR036322">
    <property type="entry name" value="WD40_repeat_dom_sf"/>
</dbReference>
<feature type="repeat" description="WD" evidence="3">
    <location>
        <begin position="1"/>
        <end position="40"/>
    </location>
</feature>
<feature type="non-terminal residue" evidence="5">
    <location>
        <position position="99"/>
    </location>
</feature>
<dbReference type="Proteomes" id="UP000595437">
    <property type="component" value="Chromosome 10"/>
</dbReference>
<evidence type="ECO:0000256" key="3">
    <source>
        <dbReference type="PROSITE-ProRule" id="PRU00221"/>
    </source>
</evidence>
<evidence type="ECO:0000313" key="6">
    <source>
        <dbReference type="Proteomes" id="UP000595437"/>
    </source>
</evidence>
<dbReference type="OrthoDB" id="19711at2759"/>
<organism evidence="5 6">
    <name type="scientific">Caligus rogercresseyi</name>
    <name type="common">Sea louse</name>
    <dbReference type="NCBI Taxonomy" id="217165"/>
    <lineage>
        <taxon>Eukaryota</taxon>
        <taxon>Metazoa</taxon>
        <taxon>Ecdysozoa</taxon>
        <taxon>Arthropoda</taxon>
        <taxon>Crustacea</taxon>
        <taxon>Multicrustacea</taxon>
        <taxon>Hexanauplia</taxon>
        <taxon>Copepoda</taxon>
        <taxon>Siphonostomatoida</taxon>
        <taxon>Caligidae</taxon>
        <taxon>Caligus</taxon>
    </lineage>
</organism>
<dbReference type="EMBL" id="CP045899">
    <property type="protein sequence ID" value="QQP41468.1"/>
    <property type="molecule type" value="Genomic_DNA"/>
</dbReference>
<dbReference type="Gene3D" id="2.130.10.10">
    <property type="entry name" value="YVTN repeat-like/Quinoprotein amine dehydrogenase"/>
    <property type="match status" value="1"/>
</dbReference>
<evidence type="ECO:0000256" key="1">
    <source>
        <dbReference type="ARBA" id="ARBA00022574"/>
    </source>
</evidence>
<dbReference type="GO" id="GO:1990234">
    <property type="term" value="C:transferase complex"/>
    <property type="evidence" value="ECO:0007669"/>
    <property type="project" value="UniProtKB-ARBA"/>
</dbReference>
<keyword evidence="4" id="KW-0732">Signal</keyword>
<dbReference type="InterPro" id="IPR001680">
    <property type="entry name" value="WD40_rpt"/>
</dbReference>
<evidence type="ECO:0000313" key="5">
    <source>
        <dbReference type="EMBL" id="QQP41468.1"/>
    </source>
</evidence>
<reference evidence="6" key="1">
    <citation type="submission" date="2021-01" db="EMBL/GenBank/DDBJ databases">
        <title>Caligus Genome Assembly.</title>
        <authorList>
            <person name="Gallardo-Escarate C."/>
        </authorList>
    </citation>
    <scope>NUCLEOTIDE SEQUENCE [LARGE SCALE GENOMIC DNA]</scope>
</reference>
<protein>
    <submittedName>
        <fullName evidence="5">Fbox/WD repeatcontaining protein sel10like</fullName>
    </submittedName>
</protein>
<dbReference type="Pfam" id="PF00400">
    <property type="entry name" value="WD40"/>
    <property type="match status" value="2"/>
</dbReference>
<feature type="chain" id="PRO_5030523903" evidence="4">
    <location>
        <begin position="24"/>
        <end position="99"/>
    </location>
</feature>
<gene>
    <name evidence="5" type="ORF">FKW44_015853</name>
</gene>
<dbReference type="InterPro" id="IPR015943">
    <property type="entry name" value="WD40/YVTN_repeat-like_dom_sf"/>
</dbReference>
<dbReference type="AlphaFoldDB" id="A0A7T8K015"/>
<keyword evidence="2" id="KW-0677">Repeat</keyword>
<keyword evidence="1 3" id="KW-0853">WD repeat</keyword>
<dbReference type="PANTHER" id="PTHR22847">
    <property type="entry name" value="WD40 REPEAT PROTEIN"/>
    <property type="match status" value="1"/>
</dbReference>